<dbReference type="PANTHER" id="PTHR35851">
    <property type="entry name" value="CELL DIVISION PROTEIN FTSQ"/>
    <property type="match status" value="1"/>
</dbReference>
<evidence type="ECO:0000256" key="5">
    <source>
        <dbReference type="ARBA" id="ARBA00022989"/>
    </source>
</evidence>
<gene>
    <name evidence="9" type="ORF">ENJ96_03380</name>
</gene>
<evidence type="ECO:0000256" key="6">
    <source>
        <dbReference type="ARBA" id="ARBA00023136"/>
    </source>
</evidence>
<name>A0A7V5NZ32_9BACT</name>
<comment type="caution">
    <text evidence="9">The sequence shown here is derived from an EMBL/GenBank/DDBJ whole genome shotgun (WGS) entry which is preliminary data.</text>
</comment>
<dbReference type="AlphaFoldDB" id="A0A7V5NZ32"/>
<dbReference type="GO" id="GO:0090529">
    <property type="term" value="P:cell septum assembly"/>
    <property type="evidence" value="ECO:0007669"/>
    <property type="project" value="InterPro"/>
</dbReference>
<protein>
    <submittedName>
        <fullName evidence="9">FtsQ-type POTRA domain-containing protein</fullName>
    </submittedName>
</protein>
<evidence type="ECO:0000256" key="4">
    <source>
        <dbReference type="ARBA" id="ARBA00022692"/>
    </source>
</evidence>
<keyword evidence="5" id="KW-1133">Transmembrane helix</keyword>
<proteinExistence type="predicted"/>
<evidence type="ECO:0000256" key="3">
    <source>
        <dbReference type="ARBA" id="ARBA00022618"/>
    </source>
</evidence>
<dbReference type="GO" id="GO:0016020">
    <property type="term" value="C:membrane"/>
    <property type="evidence" value="ECO:0007669"/>
    <property type="project" value="UniProtKB-SubCell"/>
</dbReference>
<evidence type="ECO:0000256" key="1">
    <source>
        <dbReference type="ARBA" id="ARBA00004370"/>
    </source>
</evidence>
<dbReference type="Proteomes" id="UP000886101">
    <property type="component" value="Unassembled WGS sequence"/>
</dbReference>
<comment type="subcellular location">
    <subcellularLocation>
        <location evidence="1">Membrane</location>
    </subcellularLocation>
</comment>
<dbReference type="PROSITE" id="PS51779">
    <property type="entry name" value="POTRA"/>
    <property type="match status" value="1"/>
</dbReference>
<reference evidence="9" key="1">
    <citation type="journal article" date="2020" name="mSystems">
        <title>Genome- and Community-Level Interaction Insights into Carbon Utilization and Element Cycling Functions of Hydrothermarchaeota in Hydrothermal Sediment.</title>
        <authorList>
            <person name="Zhou Z."/>
            <person name="Liu Y."/>
            <person name="Xu W."/>
            <person name="Pan J."/>
            <person name="Luo Z.H."/>
            <person name="Li M."/>
        </authorList>
    </citation>
    <scope>NUCLEOTIDE SEQUENCE [LARGE SCALE GENOMIC DNA]</scope>
    <source>
        <strain evidence="9">HyVt-533</strain>
    </source>
</reference>
<organism evidence="9">
    <name type="scientific">Thermodesulfatator atlanticus</name>
    <dbReference type="NCBI Taxonomy" id="501497"/>
    <lineage>
        <taxon>Bacteria</taxon>
        <taxon>Pseudomonadati</taxon>
        <taxon>Thermodesulfobacteriota</taxon>
        <taxon>Thermodesulfobacteria</taxon>
        <taxon>Thermodesulfobacteriales</taxon>
        <taxon>Thermodesulfatatoraceae</taxon>
        <taxon>Thermodesulfatator</taxon>
    </lineage>
</organism>
<dbReference type="InterPro" id="IPR013685">
    <property type="entry name" value="POTRA_FtsQ_type"/>
</dbReference>
<dbReference type="Gene3D" id="3.10.20.310">
    <property type="entry name" value="membrane protein fhac"/>
    <property type="match status" value="1"/>
</dbReference>
<dbReference type="Pfam" id="PF08478">
    <property type="entry name" value="POTRA_1"/>
    <property type="match status" value="1"/>
</dbReference>
<dbReference type="InterPro" id="IPR034746">
    <property type="entry name" value="POTRA"/>
</dbReference>
<evidence type="ECO:0000256" key="2">
    <source>
        <dbReference type="ARBA" id="ARBA00022475"/>
    </source>
</evidence>
<keyword evidence="7" id="KW-0131">Cell cycle</keyword>
<keyword evidence="3" id="KW-0132">Cell division</keyword>
<evidence type="ECO:0000259" key="8">
    <source>
        <dbReference type="PROSITE" id="PS51779"/>
    </source>
</evidence>
<keyword evidence="2" id="KW-1003">Cell membrane</keyword>
<feature type="domain" description="POTRA" evidence="8">
    <location>
        <begin position="34"/>
        <end position="106"/>
    </location>
</feature>
<dbReference type="InterPro" id="IPR026579">
    <property type="entry name" value="FtsQ"/>
</dbReference>
<evidence type="ECO:0000256" key="7">
    <source>
        <dbReference type="ARBA" id="ARBA00023306"/>
    </source>
</evidence>
<dbReference type="PANTHER" id="PTHR35851:SF1">
    <property type="entry name" value="CELL DIVISION PROTEIN FTSQ"/>
    <property type="match status" value="1"/>
</dbReference>
<evidence type="ECO:0000313" key="9">
    <source>
        <dbReference type="EMBL" id="HHI96873.1"/>
    </source>
</evidence>
<dbReference type="EMBL" id="DROK01000097">
    <property type="protein sequence ID" value="HHI96873.1"/>
    <property type="molecule type" value="Genomic_DNA"/>
</dbReference>
<keyword evidence="4" id="KW-0812">Transmembrane</keyword>
<accession>A0A7V5NZ32</accession>
<keyword evidence="6" id="KW-0472">Membrane</keyword>
<sequence>MWARLKTGLIMVAILAVFAGGLAASRLIKTSPYFRLQRIQVALEGARFLDKAKIIKLSGLVLGQNLFEIDLDQVKRRLEQDPWVAEVFVARKYPDTIYLKVYEEAPVAMVATPKGIWLVNRKGVLFARAPRQLLRELPALVGLSKEEIKRRRLSASRSAALDLLAWLKGKEDVVPPYANISQLKFEPDGFWLLTRDALRIRFSGNTSPELRQAYRKLDCILVYLYETDQYARVRVVRLDYPADKAAFAFKKARRKS</sequence>